<protein>
    <submittedName>
        <fullName evidence="7">TerC/Alx family metal homeostasis membrane protein</fullName>
    </submittedName>
</protein>
<evidence type="ECO:0000256" key="2">
    <source>
        <dbReference type="ARBA" id="ARBA00007511"/>
    </source>
</evidence>
<feature type="transmembrane region" description="Helical" evidence="6">
    <location>
        <begin position="233"/>
        <end position="254"/>
    </location>
</feature>
<organism evidence="7 8">
    <name type="scientific">Agaribacillus aureus</name>
    <dbReference type="NCBI Taxonomy" id="3051825"/>
    <lineage>
        <taxon>Bacteria</taxon>
        <taxon>Pseudomonadati</taxon>
        <taxon>Bacteroidota</taxon>
        <taxon>Cytophagia</taxon>
        <taxon>Cytophagales</taxon>
        <taxon>Splendidivirgaceae</taxon>
        <taxon>Agaribacillus</taxon>
    </lineage>
</organism>
<name>A0ABT8LD06_9BACT</name>
<dbReference type="RefSeq" id="WP_346761465.1">
    <property type="nucleotide sequence ID" value="NZ_JAUJEB010000007.1"/>
</dbReference>
<proteinExistence type="inferred from homology"/>
<comment type="caution">
    <text evidence="7">The sequence shown here is derived from an EMBL/GenBank/DDBJ whole genome shotgun (WGS) entry which is preliminary data.</text>
</comment>
<keyword evidence="8" id="KW-1185">Reference proteome</keyword>
<keyword evidence="3 6" id="KW-0812">Transmembrane</keyword>
<evidence type="ECO:0000256" key="1">
    <source>
        <dbReference type="ARBA" id="ARBA00004141"/>
    </source>
</evidence>
<dbReference type="Pfam" id="PF03741">
    <property type="entry name" value="TerC"/>
    <property type="match status" value="1"/>
</dbReference>
<gene>
    <name evidence="7" type="ORF">QQ020_26365</name>
</gene>
<keyword evidence="4 6" id="KW-1133">Transmembrane helix</keyword>
<feature type="transmembrane region" description="Helical" evidence="6">
    <location>
        <begin position="84"/>
        <end position="101"/>
    </location>
</feature>
<keyword evidence="5 6" id="KW-0472">Membrane</keyword>
<evidence type="ECO:0000256" key="5">
    <source>
        <dbReference type="ARBA" id="ARBA00023136"/>
    </source>
</evidence>
<feature type="transmembrane region" description="Helical" evidence="6">
    <location>
        <begin position="12"/>
        <end position="33"/>
    </location>
</feature>
<sequence length="319" mass="36405">MQLGFISDNNETTLFILFGIIIVTFLIIDLGVLNKSAKKISTKSALYQTIFWIFISVLFGFVIYKYDGGSEPMLEYFSAYVTEKALSVDNIFVIILILKYFRIDEEYYHKILFWGIIGAVIFRGIFIFAGVFLVSKLHWILYIFGAFLVYSGIKLFFEDEEEEFNPETSFVVKFVRKHFKMTKTHHFGRFFVKTQKGFLFTPLFLVLILIETTDLIFAVDSIPAAFAITNSEFILYTSNIFAVLGLRAMFFLLAGVLDKFHLLQKGLSFVLIFIGGKMLLEIFSIDIPTGVSFTVIIATIVLSIVISILKPEAPKEKTA</sequence>
<dbReference type="InterPro" id="IPR022369">
    <property type="entry name" value="Integral_membrane_TerC_rswitch"/>
</dbReference>
<feature type="transmembrane region" description="Helical" evidence="6">
    <location>
        <begin position="291"/>
        <end position="309"/>
    </location>
</feature>
<reference evidence="7" key="1">
    <citation type="submission" date="2023-06" db="EMBL/GenBank/DDBJ databases">
        <title>Genomic of Agaribacillus aureum.</title>
        <authorList>
            <person name="Wang G."/>
        </authorList>
    </citation>
    <scope>NUCLEOTIDE SEQUENCE</scope>
    <source>
        <strain evidence="7">BMA12</strain>
    </source>
</reference>
<dbReference type="PANTHER" id="PTHR30238">
    <property type="entry name" value="MEMBRANE BOUND PREDICTED REDOX MODULATOR"/>
    <property type="match status" value="1"/>
</dbReference>
<dbReference type="PANTHER" id="PTHR30238:SF0">
    <property type="entry name" value="THYLAKOID MEMBRANE PROTEIN TERC, CHLOROPLASTIC"/>
    <property type="match status" value="1"/>
</dbReference>
<comment type="similarity">
    <text evidence="2">Belongs to the TerC family.</text>
</comment>
<evidence type="ECO:0000313" key="7">
    <source>
        <dbReference type="EMBL" id="MDN5215629.1"/>
    </source>
</evidence>
<evidence type="ECO:0000256" key="3">
    <source>
        <dbReference type="ARBA" id="ARBA00022692"/>
    </source>
</evidence>
<evidence type="ECO:0000256" key="6">
    <source>
        <dbReference type="SAM" id="Phobius"/>
    </source>
</evidence>
<feature type="transmembrane region" description="Helical" evidence="6">
    <location>
        <begin position="45"/>
        <end position="64"/>
    </location>
</feature>
<comment type="subcellular location">
    <subcellularLocation>
        <location evidence="1">Membrane</location>
        <topology evidence="1">Multi-pass membrane protein</topology>
    </subcellularLocation>
</comment>
<feature type="transmembrane region" description="Helical" evidence="6">
    <location>
        <begin position="113"/>
        <end position="133"/>
    </location>
</feature>
<feature type="transmembrane region" description="Helical" evidence="6">
    <location>
        <begin position="198"/>
        <end position="218"/>
    </location>
</feature>
<feature type="transmembrane region" description="Helical" evidence="6">
    <location>
        <begin position="139"/>
        <end position="157"/>
    </location>
</feature>
<feature type="transmembrane region" description="Helical" evidence="6">
    <location>
        <begin position="266"/>
        <end position="285"/>
    </location>
</feature>
<dbReference type="Proteomes" id="UP001172083">
    <property type="component" value="Unassembled WGS sequence"/>
</dbReference>
<dbReference type="EMBL" id="JAUJEB010000007">
    <property type="protein sequence ID" value="MDN5215629.1"/>
    <property type="molecule type" value="Genomic_DNA"/>
</dbReference>
<evidence type="ECO:0000313" key="8">
    <source>
        <dbReference type="Proteomes" id="UP001172083"/>
    </source>
</evidence>
<dbReference type="NCBIfam" id="TIGR03718">
    <property type="entry name" value="R_switched_Alx"/>
    <property type="match status" value="1"/>
</dbReference>
<evidence type="ECO:0000256" key="4">
    <source>
        <dbReference type="ARBA" id="ARBA00022989"/>
    </source>
</evidence>
<accession>A0ABT8LD06</accession>
<dbReference type="InterPro" id="IPR005496">
    <property type="entry name" value="Integral_membrane_TerC"/>
</dbReference>